<keyword evidence="4" id="KW-1185">Reference proteome</keyword>
<keyword evidence="1" id="KW-0472">Membrane</keyword>
<protein>
    <recommendedName>
        <fullName evidence="2">LiaI-LiaF-like transmembrane region domain-containing protein</fullName>
    </recommendedName>
</protein>
<reference evidence="3 4" key="1">
    <citation type="submission" date="2021-01" db="EMBL/GenBank/DDBJ databases">
        <title>Genomic Encyclopedia of Type Strains, Phase IV (KMG-IV): sequencing the most valuable type-strain genomes for metagenomic binning, comparative biology and taxonomic classification.</title>
        <authorList>
            <person name="Goeker M."/>
        </authorList>
    </citation>
    <scope>NUCLEOTIDE SEQUENCE [LARGE SCALE GENOMIC DNA]</scope>
    <source>
        <strain evidence="3 4">DSM 23711</strain>
    </source>
</reference>
<feature type="transmembrane region" description="Helical" evidence="1">
    <location>
        <begin position="56"/>
        <end position="74"/>
    </location>
</feature>
<evidence type="ECO:0000313" key="3">
    <source>
        <dbReference type="EMBL" id="MBM7572004.1"/>
    </source>
</evidence>
<feature type="transmembrane region" description="Helical" evidence="1">
    <location>
        <begin position="107"/>
        <end position="124"/>
    </location>
</feature>
<evidence type="ECO:0000313" key="4">
    <source>
        <dbReference type="Proteomes" id="UP001296943"/>
    </source>
</evidence>
<evidence type="ECO:0000256" key="1">
    <source>
        <dbReference type="SAM" id="Phobius"/>
    </source>
</evidence>
<dbReference type="EMBL" id="JAFBDR010000013">
    <property type="protein sequence ID" value="MBM7572004.1"/>
    <property type="molecule type" value="Genomic_DNA"/>
</dbReference>
<dbReference type="Proteomes" id="UP001296943">
    <property type="component" value="Unassembled WGS sequence"/>
</dbReference>
<feature type="transmembrane region" description="Helical" evidence="1">
    <location>
        <begin position="80"/>
        <end position="100"/>
    </location>
</feature>
<keyword evidence="1" id="KW-0812">Transmembrane</keyword>
<comment type="caution">
    <text evidence="3">The sequence shown here is derived from an EMBL/GenBank/DDBJ whole genome shotgun (WGS) entry which is preliminary data.</text>
</comment>
<proteinExistence type="predicted"/>
<feature type="domain" description="LiaI-LiaF-like transmembrane region" evidence="2">
    <location>
        <begin position="7"/>
        <end position="47"/>
    </location>
</feature>
<sequence length="160" mass="18350">MRKQNAFIGYLLIGIGAFYLFRQLQLPIFTNFYSWPTLLIIIGISFLLHSYGAKEYGNLFPGAILLGLGLHFHSVNHYSFWINHWGMYPLIIGIAFLLSYSKTRSGLIPGLILLFISLFAIFVTDKPEWFGWINEIVLLATNFWPIILIIGGGYFLLKKK</sequence>
<organism evidence="3 4">
    <name type="scientific">Aquibacillus albus</name>
    <dbReference type="NCBI Taxonomy" id="1168171"/>
    <lineage>
        <taxon>Bacteria</taxon>
        <taxon>Bacillati</taxon>
        <taxon>Bacillota</taxon>
        <taxon>Bacilli</taxon>
        <taxon>Bacillales</taxon>
        <taxon>Bacillaceae</taxon>
        <taxon>Aquibacillus</taxon>
    </lineage>
</organism>
<dbReference type="Pfam" id="PF18917">
    <property type="entry name" value="LiaI-LiaF-like_TM1"/>
    <property type="match status" value="1"/>
</dbReference>
<dbReference type="InterPro" id="IPR043726">
    <property type="entry name" value="LiaI-LiaF-like_TM1"/>
</dbReference>
<feature type="transmembrane region" description="Helical" evidence="1">
    <location>
        <begin position="32"/>
        <end position="49"/>
    </location>
</feature>
<keyword evidence="1" id="KW-1133">Transmembrane helix</keyword>
<gene>
    <name evidence="3" type="ORF">JOC48_002505</name>
</gene>
<dbReference type="RefSeq" id="WP_204500095.1">
    <property type="nucleotide sequence ID" value="NZ_JAFBDR010000013.1"/>
</dbReference>
<feature type="transmembrane region" description="Helical" evidence="1">
    <location>
        <begin position="136"/>
        <end position="157"/>
    </location>
</feature>
<accession>A0ABS2N1J1</accession>
<feature type="transmembrane region" description="Helical" evidence="1">
    <location>
        <begin position="7"/>
        <end position="26"/>
    </location>
</feature>
<evidence type="ECO:0000259" key="2">
    <source>
        <dbReference type="Pfam" id="PF18917"/>
    </source>
</evidence>
<name>A0ABS2N1J1_9BACI</name>